<reference evidence="1 2" key="1">
    <citation type="submission" date="2024-02" db="EMBL/GenBank/DDBJ databases">
        <title>Roseibium algae sp. nov., isolated from marine alga (Grateloupia sp.), showing potential in myo-inositol conversion.</title>
        <authorList>
            <person name="Wang Y."/>
        </authorList>
    </citation>
    <scope>NUCLEOTIDE SEQUENCE [LARGE SCALE GENOMIC DNA]</scope>
    <source>
        <strain evidence="1 2">H3510</strain>
    </source>
</reference>
<keyword evidence="2" id="KW-1185">Reference proteome</keyword>
<evidence type="ECO:0000313" key="1">
    <source>
        <dbReference type="EMBL" id="MEJ8476865.1"/>
    </source>
</evidence>
<dbReference type="Proteomes" id="UP001385499">
    <property type="component" value="Unassembled WGS sequence"/>
</dbReference>
<dbReference type="EMBL" id="JBAKIA010000030">
    <property type="protein sequence ID" value="MEJ8476865.1"/>
    <property type="molecule type" value="Genomic_DNA"/>
</dbReference>
<gene>
    <name evidence="1" type="ORF">V6575_22540</name>
</gene>
<sequence length="127" mass="14081">MGKYGEAAVAAARAIAKDDTLQPKEAWQSAVKTTFPHSSSLQYKSCPKIAFLALCQMGNVRDVAAGNYTTSEKNKRYMECALTELRLDPELSNNAHALWVRAVGHDKKSHNAQMDVLISLFLENLIR</sequence>
<organism evidence="1 2">
    <name type="scientific">Roseibium algae</name>
    <dbReference type="NCBI Taxonomy" id="3123038"/>
    <lineage>
        <taxon>Bacteria</taxon>
        <taxon>Pseudomonadati</taxon>
        <taxon>Pseudomonadota</taxon>
        <taxon>Alphaproteobacteria</taxon>
        <taxon>Hyphomicrobiales</taxon>
        <taxon>Stappiaceae</taxon>
        <taxon>Roseibium</taxon>
    </lineage>
</organism>
<name>A0ABU8TTG5_9HYPH</name>
<dbReference type="RefSeq" id="WP_340277682.1">
    <property type="nucleotide sequence ID" value="NZ_JBAKIA010000030.1"/>
</dbReference>
<accession>A0ABU8TTG5</accession>
<proteinExistence type="predicted"/>
<dbReference type="InterPro" id="IPR053917">
    <property type="entry name" value="DUF6979"/>
</dbReference>
<comment type="caution">
    <text evidence="1">The sequence shown here is derived from an EMBL/GenBank/DDBJ whole genome shotgun (WGS) entry which is preliminary data.</text>
</comment>
<dbReference type="Pfam" id="PF22399">
    <property type="entry name" value="DUF6979"/>
    <property type="match status" value="1"/>
</dbReference>
<evidence type="ECO:0000313" key="2">
    <source>
        <dbReference type="Proteomes" id="UP001385499"/>
    </source>
</evidence>
<protein>
    <submittedName>
        <fullName evidence="1">Uncharacterized protein</fullName>
    </submittedName>
</protein>